<proteinExistence type="predicted"/>
<evidence type="ECO:0000313" key="3">
    <source>
        <dbReference type="Proteomes" id="UP000478148"/>
    </source>
</evidence>
<sequence length="378" mass="39667">MRRWTRLRVGLVMLAMGAVLAPPAAVTADPLPTGAVIATVWANQPAAAEYTVDNGWSWSSTEGDIVVRRTGTGAYTVELQHAATSTGVAHVVAYGGGPVHCTVASWYRSLLGGNHLLIQVRCFAATGAPVDSRFVATFTNRQQIHQGRLAWFTTDQATPVGLRTIPAGLRYDSTGGTISYERLGTGHYRFRMNPNPASESGAPIFPMTHVTALGGNAVNCQIDWPDGREVRCANAAGNDVDARFAVTYGSRVDLLGHSAGPRFASGTLYGDNITGGFISGDSYNSTLPGYGGASGTPLGTGRYQMIFSGTGTTFGTAFVNAHLGILPGSRPRGHCVLAGWGRSGANTVVLVNCYGWLGVPANLNARISYTTWPGGTAV</sequence>
<feature type="chain" id="PRO_5039341952" evidence="1">
    <location>
        <begin position="22"/>
        <end position="378"/>
    </location>
</feature>
<organism evidence="2 3">
    <name type="scientific">Verrucosispora sioxanthis</name>
    <dbReference type="NCBI Taxonomy" id="2499994"/>
    <lineage>
        <taxon>Bacteria</taxon>
        <taxon>Bacillati</taxon>
        <taxon>Actinomycetota</taxon>
        <taxon>Actinomycetes</taxon>
        <taxon>Micromonosporales</taxon>
        <taxon>Micromonosporaceae</taxon>
        <taxon>Micromonospora</taxon>
    </lineage>
</organism>
<keyword evidence="1" id="KW-0732">Signal</keyword>
<protein>
    <submittedName>
        <fullName evidence="2">Uncharacterized protein</fullName>
    </submittedName>
</protein>
<name>A0A6M1KRF0_9ACTN</name>
<dbReference type="Proteomes" id="UP000478148">
    <property type="component" value="Unassembled WGS sequence"/>
</dbReference>
<feature type="signal peptide" evidence="1">
    <location>
        <begin position="1"/>
        <end position="21"/>
    </location>
</feature>
<dbReference type="EMBL" id="SAIY01000002">
    <property type="protein sequence ID" value="NGM12548.1"/>
    <property type="molecule type" value="Genomic_DNA"/>
</dbReference>
<evidence type="ECO:0000256" key="1">
    <source>
        <dbReference type="SAM" id="SignalP"/>
    </source>
</evidence>
<reference evidence="2 3" key="1">
    <citation type="submission" date="2020-02" db="EMBL/GenBank/DDBJ databases">
        <title>Draft Genome Sequence of Verrucosispora sp. Strain CWR15, Isolated from Gulf of Mexico Sponge.</title>
        <authorList>
            <person name="Kennedy S.J."/>
            <person name="Cella E."/>
            <person name="Azarian T."/>
            <person name="Baker B.J."/>
            <person name="Shaw L.N."/>
        </authorList>
    </citation>
    <scope>NUCLEOTIDE SEQUENCE [LARGE SCALE GENOMIC DNA]</scope>
    <source>
        <strain evidence="2 3">CWR15</strain>
    </source>
</reference>
<evidence type="ECO:0000313" key="2">
    <source>
        <dbReference type="EMBL" id="NGM12548.1"/>
    </source>
</evidence>
<dbReference type="AlphaFoldDB" id="A0A6M1KRF0"/>
<comment type="caution">
    <text evidence="2">The sequence shown here is derived from an EMBL/GenBank/DDBJ whole genome shotgun (WGS) entry which is preliminary data.</text>
</comment>
<dbReference type="RefSeq" id="WP_164446422.1">
    <property type="nucleotide sequence ID" value="NZ_SAIY01000002.1"/>
</dbReference>
<keyword evidence="3" id="KW-1185">Reference proteome</keyword>
<accession>A0A6M1KRF0</accession>
<gene>
    <name evidence="2" type="ORF">ENC19_07685</name>
</gene>